<dbReference type="PROSITE" id="PS50297">
    <property type="entry name" value="ANK_REP_REGION"/>
    <property type="match status" value="1"/>
</dbReference>
<dbReference type="Gene3D" id="1.25.40.20">
    <property type="entry name" value="Ankyrin repeat-containing domain"/>
    <property type="match status" value="2"/>
</dbReference>
<dbReference type="PANTHER" id="PTHR24198">
    <property type="entry name" value="ANKYRIN REPEAT AND PROTEIN KINASE DOMAIN-CONTAINING PROTEIN"/>
    <property type="match status" value="1"/>
</dbReference>
<name>A0A812IAA8_9DINO</name>
<feature type="repeat" description="ANK" evidence="3">
    <location>
        <begin position="121"/>
        <end position="153"/>
    </location>
</feature>
<evidence type="ECO:0000256" key="2">
    <source>
        <dbReference type="ARBA" id="ARBA00023043"/>
    </source>
</evidence>
<dbReference type="InterPro" id="IPR000626">
    <property type="entry name" value="Ubiquitin-like_dom"/>
</dbReference>
<accession>A0A812IAA8</accession>
<dbReference type="AlphaFoldDB" id="A0A812IAA8"/>
<dbReference type="InterPro" id="IPR036770">
    <property type="entry name" value="Ankyrin_rpt-contain_sf"/>
</dbReference>
<dbReference type="SUPFAM" id="SSF48403">
    <property type="entry name" value="Ankyrin repeat"/>
    <property type="match status" value="1"/>
</dbReference>
<dbReference type="PROSITE" id="PS50053">
    <property type="entry name" value="UBIQUITIN_2"/>
    <property type="match status" value="1"/>
</dbReference>
<dbReference type="InterPro" id="IPR029071">
    <property type="entry name" value="Ubiquitin-like_domsf"/>
</dbReference>
<evidence type="ECO:0000313" key="6">
    <source>
        <dbReference type="Proteomes" id="UP000604046"/>
    </source>
</evidence>
<proteinExistence type="predicted"/>
<dbReference type="InterPro" id="IPR002110">
    <property type="entry name" value="Ankyrin_rpt"/>
</dbReference>
<dbReference type="SMART" id="SM00248">
    <property type="entry name" value="ANK"/>
    <property type="match status" value="2"/>
</dbReference>
<sequence>MSGRRITVQHSLSGREIRSFELEEDDSRTVMELKQELRGSVEIQCPPRLQTLVCGEHVLKDAQKLADLLTEGKDMNLKWHQQEPEPGELCSAVRRKDYSEVEALLQLSSDPNGPCELASDNRSPPLHLACLSGTLPIVELLLKWRADVNAKTSQQRLVGPCTALEWLCSWSRREEMPSFVVTLLASRAHPGHHWKECLMFLEQTKRSDEYLERQLCLGLAIGAGHTEKVQGLLKSRADMRAVGEWILASDVRVKTLLHAMNMTLHPTWATWAEDAGGDAQVMRGLQDLREVVVHMLEKCTAKDLVTALRRQVRQKKWISALQLCQAMNRRAERITPNVMSLALRVAAGSGQQDVVQALWESNVEPRQDSVQEAISAAQQGKHRDVEELLMRTFGRRMSL</sequence>
<dbReference type="Pfam" id="PF00023">
    <property type="entry name" value="Ank"/>
    <property type="match status" value="1"/>
</dbReference>
<evidence type="ECO:0000313" key="5">
    <source>
        <dbReference type="EMBL" id="CAE7024582.1"/>
    </source>
</evidence>
<keyword evidence="6" id="KW-1185">Reference proteome</keyword>
<dbReference type="Proteomes" id="UP000604046">
    <property type="component" value="Unassembled WGS sequence"/>
</dbReference>
<dbReference type="PROSITE" id="PS50088">
    <property type="entry name" value="ANK_REPEAT"/>
    <property type="match status" value="1"/>
</dbReference>
<feature type="domain" description="Ubiquitin-like" evidence="4">
    <location>
        <begin position="4"/>
        <end position="68"/>
    </location>
</feature>
<dbReference type="EMBL" id="CAJNDS010000191">
    <property type="protein sequence ID" value="CAE7024582.1"/>
    <property type="molecule type" value="Genomic_DNA"/>
</dbReference>
<keyword evidence="2 3" id="KW-0040">ANK repeat</keyword>
<keyword evidence="1" id="KW-0677">Repeat</keyword>
<evidence type="ECO:0000259" key="4">
    <source>
        <dbReference type="PROSITE" id="PS50053"/>
    </source>
</evidence>
<reference evidence="5" key="1">
    <citation type="submission" date="2021-02" db="EMBL/GenBank/DDBJ databases">
        <authorList>
            <person name="Dougan E. K."/>
            <person name="Rhodes N."/>
            <person name="Thang M."/>
            <person name="Chan C."/>
        </authorList>
    </citation>
    <scope>NUCLEOTIDE SEQUENCE</scope>
</reference>
<dbReference type="SUPFAM" id="SSF54236">
    <property type="entry name" value="Ubiquitin-like"/>
    <property type="match status" value="1"/>
</dbReference>
<evidence type="ECO:0000256" key="1">
    <source>
        <dbReference type="ARBA" id="ARBA00022737"/>
    </source>
</evidence>
<comment type="caution">
    <text evidence="5">The sequence shown here is derived from an EMBL/GenBank/DDBJ whole genome shotgun (WGS) entry which is preliminary data.</text>
</comment>
<organism evidence="5 6">
    <name type="scientific">Symbiodinium natans</name>
    <dbReference type="NCBI Taxonomy" id="878477"/>
    <lineage>
        <taxon>Eukaryota</taxon>
        <taxon>Sar</taxon>
        <taxon>Alveolata</taxon>
        <taxon>Dinophyceae</taxon>
        <taxon>Suessiales</taxon>
        <taxon>Symbiodiniaceae</taxon>
        <taxon>Symbiodinium</taxon>
    </lineage>
</organism>
<dbReference type="Gene3D" id="3.10.20.90">
    <property type="entry name" value="Phosphatidylinositol 3-kinase Catalytic Subunit, Chain A, domain 1"/>
    <property type="match status" value="1"/>
</dbReference>
<protein>
    <recommendedName>
        <fullName evidence="4">Ubiquitin-like domain-containing protein</fullName>
    </recommendedName>
</protein>
<gene>
    <name evidence="5" type="ORF">SNAT2548_LOCUS3088</name>
</gene>
<dbReference type="PANTHER" id="PTHR24198:SF165">
    <property type="entry name" value="ANKYRIN REPEAT-CONTAINING PROTEIN-RELATED"/>
    <property type="match status" value="1"/>
</dbReference>
<evidence type="ECO:0000256" key="3">
    <source>
        <dbReference type="PROSITE-ProRule" id="PRU00023"/>
    </source>
</evidence>